<dbReference type="RefSeq" id="WP_217734455.1">
    <property type="nucleotide sequence ID" value="NZ_JAHSPR010000001.1"/>
</dbReference>
<protein>
    <submittedName>
        <fullName evidence="2">Glycosyltransferase family 2 protein</fullName>
    </submittedName>
</protein>
<comment type="caution">
    <text evidence="2">The sequence shown here is derived from an EMBL/GenBank/DDBJ whole genome shotgun (WGS) entry which is preliminary data.</text>
</comment>
<dbReference type="EMBL" id="JAHSPR010000001">
    <property type="protein sequence ID" value="MBV4396111.1"/>
    <property type="molecule type" value="Genomic_DNA"/>
</dbReference>
<dbReference type="CDD" id="cd00761">
    <property type="entry name" value="Glyco_tranf_GTA_type"/>
    <property type="match status" value="1"/>
</dbReference>
<evidence type="ECO:0000313" key="2">
    <source>
        <dbReference type="EMBL" id="MBV4396111.1"/>
    </source>
</evidence>
<reference evidence="2 3" key="1">
    <citation type="submission" date="2021-06" db="EMBL/GenBank/DDBJ databases">
        <authorList>
            <person name="Lu T."/>
            <person name="Wang Q."/>
            <person name="Han X."/>
        </authorList>
    </citation>
    <scope>NUCLEOTIDE SEQUENCE [LARGE SCALE GENOMIC DNA]</scope>
    <source>
        <strain evidence="2 3">LAM0050</strain>
    </source>
</reference>
<keyword evidence="3" id="KW-1185">Reference proteome</keyword>
<evidence type="ECO:0000313" key="3">
    <source>
        <dbReference type="Proteomes" id="UP000722165"/>
    </source>
</evidence>
<proteinExistence type="predicted"/>
<sequence>MYFSIIVPLYNKEYSIEKCLRSVLAQTYKHYELIIVNDGATDNSDIIVKKTIEGLDNVKYIYQKNKGVSAARNKGVKSSKYDLICFLDADDEWKTSFLETLAALINDFPNADLYALAHMVKKSGAEPFKPKHGLPDGYRGYVEDFFKASSKGSVLNSSKACVRKKSFLTIGGFPEGVTAGEDLYVWIQMALNGTVACDVSYLSIVNQVEDFSRSARKNSVPYPIIFFSKNKMLIRNKSLDKYLFLIFIKHFIYSLKSLKFKEAALRTYYYSKIFI</sequence>
<dbReference type="Pfam" id="PF00535">
    <property type="entry name" value="Glycos_transf_2"/>
    <property type="match status" value="1"/>
</dbReference>
<feature type="domain" description="Glycosyltransferase 2-like" evidence="1">
    <location>
        <begin position="4"/>
        <end position="124"/>
    </location>
</feature>
<gene>
    <name evidence="2" type="ORF">KU392_02425</name>
</gene>
<accession>A0ABS6NKE8</accession>
<dbReference type="Proteomes" id="UP000722165">
    <property type="component" value="Unassembled WGS sequence"/>
</dbReference>
<evidence type="ECO:0000259" key="1">
    <source>
        <dbReference type="Pfam" id="PF00535"/>
    </source>
</evidence>
<name>A0ABS6NKE8_9BURK</name>
<dbReference type="InterPro" id="IPR001173">
    <property type="entry name" value="Glyco_trans_2-like"/>
</dbReference>
<dbReference type="PANTHER" id="PTHR22916">
    <property type="entry name" value="GLYCOSYLTRANSFERASE"/>
    <property type="match status" value="1"/>
</dbReference>
<organism evidence="2 3">
    <name type="scientific">Advenella alkanexedens</name>
    <dbReference type="NCBI Taxonomy" id="1481665"/>
    <lineage>
        <taxon>Bacteria</taxon>
        <taxon>Pseudomonadati</taxon>
        <taxon>Pseudomonadota</taxon>
        <taxon>Betaproteobacteria</taxon>
        <taxon>Burkholderiales</taxon>
        <taxon>Alcaligenaceae</taxon>
    </lineage>
</organism>